<comment type="similarity">
    <text evidence="4 12 13">Belongs to the HisA/HisF family.</text>
</comment>
<accession>A0A7G7VIS7</accession>
<keyword evidence="10 12" id="KW-0413">Isomerase</keyword>
<dbReference type="EMBL" id="CP060204">
    <property type="protein sequence ID" value="QNH54020.1"/>
    <property type="molecule type" value="Genomic_DNA"/>
</dbReference>
<dbReference type="PANTHER" id="PTHR43090">
    <property type="entry name" value="1-(5-PHOSPHORIBOSYL)-5-[(5-PHOSPHORIBOSYLAMINO)METHYLIDENEAMINO] IMIDAZOLE-4-CARBOXAMIDE ISOMERASE"/>
    <property type="match status" value="1"/>
</dbReference>
<dbReference type="CDD" id="cd04732">
    <property type="entry name" value="HisA"/>
    <property type="match status" value="1"/>
</dbReference>
<evidence type="ECO:0000256" key="8">
    <source>
        <dbReference type="ARBA" id="ARBA00022605"/>
    </source>
</evidence>
<dbReference type="Proteomes" id="UP000515480">
    <property type="component" value="Chromosome"/>
</dbReference>
<keyword evidence="9 12" id="KW-0368">Histidine biosynthesis</keyword>
<dbReference type="InterPro" id="IPR006063">
    <property type="entry name" value="HisA_bact_arch"/>
</dbReference>
<dbReference type="GO" id="GO:0000105">
    <property type="term" value="P:L-histidine biosynthetic process"/>
    <property type="evidence" value="ECO:0007669"/>
    <property type="project" value="UniProtKB-UniRule"/>
</dbReference>
<name>A0A7G7VIS7_9FIRM</name>
<dbReference type="AlphaFoldDB" id="A0A7G7VIS7"/>
<comment type="pathway">
    <text evidence="3 12 14">Amino-acid biosynthesis; L-histidine biosynthesis; L-histidine from 5-phospho-alpha-D-ribose 1-diphosphate: step 4/9.</text>
</comment>
<proteinExistence type="inferred from homology"/>
<dbReference type="SUPFAM" id="SSF51366">
    <property type="entry name" value="Ribulose-phoshate binding barrel"/>
    <property type="match status" value="1"/>
</dbReference>
<evidence type="ECO:0000256" key="7">
    <source>
        <dbReference type="ARBA" id="ARBA00022490"/>
    </source>
</evidence>
<evidence type="ECO:0000256" key="14">
    <source>
        <dbReference type="RuleBase" id="RU003658"/>
    </source>
</evidence>
<comment type="catalytic activity">
    <reaction evidence="1 12 14">
        <text>1-(5-phospho-beta-D-ribosyl)-5-[(5-phospho-beta-D-ribosylamino)methylideneamino]imidazole-4-carboxamide = 5-[(5-phospho-1-deoxy-D-ribulos-1-ylimino)methylamino]-1-(5-phospho-beta-D-ribosyl)imidazole-4-carboxamide</text>
        <dbReference type="Rhea" id="RHEA:15469"/>
        <dbReference type="ChEBI" id="CHEBI:58435"/>
        <dbReference type="ChEBI" id="CHEBI:58525"/>
        <dbReference type="EC" id="5.3.1.16"/>
    </reaction>
</comment>
<evidence type="ECO:0000313" key="16">
    <source>
        <dbReference type="Proteomes" id="UP000515480"/>
    </source>
</evidence>
<dbReference type="GO" id="GO:0005737">
    <property type="term" value="C:cytoplasm"/>
    <property type="evidence" value="ECO:0007669"/>
    <property type="project" value="UniProtKB-SubCell"/>
</dbReference>
<dbReference type="PANTHER" id="PTHR43090:SF2">
    <property type="entry name" value="1-(5-PHOSPHORIBOSYL)-5-[(5-PHOSPHORIBOSYLAMINO)METHYLIDENEAMINO] IMIDAZOLE-4-CARBOXAMIDE ISOMERASE"/>
    <property type="match status" value="1"/>
</dbReference>
<keyword evidence="16" id="KW-1185">Reference proteome</keyword>
<feature type="active site" description="Proton acceptor" evidence="12">
    <location>
        <position position="8"/>
    </location>
</feature>
<sequence>MIIFPAIDLCDGKCVRLLRGDFAQETVYSDRPEETALRWEREGAEFLHVVDLDGALAGKPRNTDVIKKILSAVQIPIEVGGGIRSLETIEKTLELGVHRVILGSAAVQNRDLVKEACHRYGDRIAVGIDAKDGIVAIDGWGVSGGITAAALAKKLASFGLKTIIYTDISRDGTLSGVNIEATSKLAAESGIDIIASGGVRSLDDIHALKKYESKGIVGVIAGKSIYEGTLVLSEAIAAAR</sequence>
<feature type="active site" description="Proton donor" evidence="12">
    <location>
        <position position="129"/>
    </location>
</feature>
<reference evidence="15 16" key="1">
    <citation type="submission" date="2020-07" db="EMBL/GenBank/DDBJ databases">
        <title>Complete genome and description of Selenomonas timonensis sp. nov., a new bacterium isolated from a gingivitis subject.</title>
        <authorList>
            <person name="Antezack A."/>
        </authorList>
    </citation>
    <scope>NUCLEOTIDE SEQUENCE [LARGE SCALE GENOMIC DNA]</scope>
    <source>
        <strain evidence="15 16">Marseille-Q3039</strain>
    </source>
</reference>
<comment type="subcellular location">
    <subcellularLocation>
        <location evidence="2 12 14">Cytoplasm</location>
    </subcellularLocation>
</comment>
<evidence type="ECO:0000256" key="3">
    <source>
        <dbReference type="ARBA" id="ARBA00005133"/>
    </source>
</evidence>
<evidence type="ECO:0000256" key="9">
    <source>
        <dbReference type="ARBA" id="ARBA00023102"/>
    </source>
</evidence>
<dbReference type="KEGG" id="stim:H1B31_09175"/>
<dbReference type="InterPro" id="IPR013785">
    <property type="entry name" value="Aldolase_TIM"/>
</dbReference>
<keyword evidence="8 12" id="KW-0028">Amino-acid biosynthesis</keyword>
<evidence type="ECO:0000256" key="4">
    <source>
        <dbReference type="ARBA" id="ARBA00009667"/>
    </source>
</evidence>
<evidence type="ECO:0000256" key="10">
    <source>
        <dbReference type="ARBA" id="ARBA00023235"/>
    </source>
</evidence>
<evidence type="ECO:0000256" key="12">
    <source>
        <dbReference type="HAMAP-Rule" id="MF_01014"/>
    </source>
</evidence>
<dbReference type="NCBIfam" id="TIGR00007">
    <property type="entry name" value="1-(5-phosphoribosyl)-5-[(5-phosphoribosylamino)methylideneamino]imidazole-4-carboxamide isomerase"/>
    <property type="match status" value="1"/>
</dbReference>
<gene>
    <name evidence="12 15" type="primary">hisA</name>
    <name evidence="15" type="ORF">H1B31_09175</name>
</gene>
<organism evidence="15 16">
    <name type="scientific">Selenomonas timonae</name>
    <dbReference type="NCBI Taxonomy" id="2754044"/>
    <lineage>
        <taxon>Bacteria</taxon>
        <taxon>Bacillati</taxon>
        <taxon>Bacillota</taxon>
        <taxon>Negativicutes</taxon>
        <taxon>Selenomonadales</taxon>
        <taxon>Selenomonadaceae</taxon>
        <taxon>Selenomonas</taxon>
    </lineage>
</organism>
<dbReference type="InterPro" id="IPR006062">
    <property type="entry name" value="His_biosynth"/>
</dbReference>
<keyword evidence="7 12" id="KW-0963">Cytoplasm</keyword>
<evidence type="ECO:0000256" key="5">
    <source>
        <dbReference type="ARBA" id="ARBA00012550"/>
    </source>
</evidence>
<dbReference type="HAMAP" id="MF_01014">
    <property type="entry name" value="HisA"/>
    <property type="match status" value="1"/>
</dbReference>
<protein>
    <recommendedName>
        <fullName evidence="6 12">1-(5-phosphoribosyl)-5-[(5-phosphoribosylamino)methylideneamino] imidazole-4-carboxamide isomerase</fullName>
        <ecNumber evidence="5 12">5.3.1.16</ecNumber>
    </recommendedName>
    <alternativeName>
        <fullName evidence="11 12">Phosphoribosylformimino-5-aminoimidazole carboxamide ribotide isomerase</fullName>
    </alternativeName>
</protein>
<dbReference type="InterPro" id="IPR023016">
    <property type="entry name" value="HisA/PriA"/>
</dbReference>
<evidence type="ECO:0000256" key="13">
    <source>
        <dbReference type="RuleBase" id="RU003657"/>
    </source>
</evidence>
<evidence type="ECO:0000256" key="11">
    <source>
        <dbReference type="ARBA" id="ARBA00030547"/>
    </source>
</evidence>
<evidence type="ECO:0000313" key="15">
    <source>
        <dbReference type="EMBL" id="QNH54020.1"/>
    </source>
</evidence>
<evidence type="ECO:0000256" key="6">
    <source>
        <dbReference type="ARBA" id="ARBA00018464"/>
    </source>
</evidence>
<dbReference type="RefSeq" id="WP_185980089.1">
    <property type="nucleotide sequence ID" value="NZ_CP060204.1"/>
</dbReference>
<dbReference type="FunFam" id="3.20.20.70:FF:000009">
    <property type="entry name" value="1-(5-phosphoribosyl)-5-[(5-phosphoribosylamino)methylideneamino] imidazole-4-carboxamide isomerase"/>
    <property type="match status" value="1"/>
</dbReference>
<evidence type="ECO:0000256" key="2">
    <source>
        <dbReference type="ARBA" id="ARBA00004496"/>
    </source>
</evidence>
<dbReference type="InterPro" id="IPR011060">
    <property type="entry name" value="RibuloseP-bd_barrel"/>
</dbReference>
<dbReference type="InterPro" id="IPR044524">
    <property type="entry name" value="Isoase_HisA-like"/>
</dbReference>
<dbReference type="Pfam" id="PF00977">
    <property type="entry name" value="His_biosynth"/>
    <property type="match status" value="1"/>
</dbReference>
<dbReference type="GO" id="GO:0003949">
    <property type="term" value="F:1-(5-phosphoribosyl)-5-[(5-phosphoribosylamino)methylideneamino]imidazole-4-carboxamide isomerase activity"/>
    <property type="evidence" value="ECO:0007669"/>
    <property type="project" value="UniProtKB-UniRule"/>
</dbReference>
<dbReference type="GO" id="GO:0000162">
    <property type="term" value="P:L-tryptophan biosynthetic process"/>
    <property type="evidence" value="ECO:0007669"/>
    <property type="project" value="TreeGrafter"/>
</dbReference>
<dbReference type="EC" id="5.3.1.16" evidence="5 12"/>
<dbReference type="Gene3D" id="3.20.20.70">
    <property type="entry name" value="Aldolase class I"/>
    <property type="match status" value="1"/>
</dbReference>
<dbReference type="UniPathway" id="UPA00031">
    <property type="reaction ID" value="UER00009"/>
</dbReference>
<evidence type="ECO:0000256" key="1">
    <source>
        <dbReference type="ARBA" id="ARBA00000901"/>
    </source>
</evidence>